<keyword evidence="4" id="KW-0489">Methyltransferase</keyword>
<sequence>MKRVKWYSQKSTIYSGDIVAATAAGIVPMHMKMFLNLKERNYSMSVKSNSNPEKLKALRPSGKTDDSIFDLIYDIARQIPRGRVTSYGAIAKAIGSGKSARLVGWAMSGAGRVKPKVPAHRVVNSAGLLSGKHAFKTPTYMQELLEKEGIKIKNDKVVDFKTRFWDPVLELG</sequence>
<evidence type="ECO:0000256" key="2">
    <source>
        <dbReference type="SAM" id="Phobius"/>
    </source>
</evidence>
<dbReference type="STRING" id="1285928.SAMN04487894_1047"/>
<proteinExistence type="predicted"/>
<dbReference type="PANTHER" id="PTHR42942:SF1">
    <property type="entry name" value="ALKYLTRANSFERASE-LIKE PROTEIN 1"/>
    <property type="match status" value="1"/>
</dbReference>
<feature type="domain" description="Methylated-DNA-[protein]-cysteine S-methyltransferase DNA binding" evidence="3">
    <location>
        <begin position="71"/>
        <end position="150"/>
    </location>
</feature>
<reference evidence="5" key="1">
    <citation type="submission" date="2016-10" db="EMBL/GenBank/DDBJ databases">
        <authorList>
            <person name="Varghese N."/>
            <person name="Submissions S."/>
        </authorList>
    </citation>
    <scope>NUCLEOTIDE SEQUENCE [LARGE SCALE GENOMIC DNA]</scope>
    <source>
        <strain evidence="5">DSM 25811 / CCM 8410 / LMG 26954 / E90</strain>
    </source>
</reference>
<dbReference type="AlphaFoldDB" id="A0A1G6PE46"/>
<accession>A0A1G6PE46</accession>
<evidence type="ECO:0000313" key="5">
    <source>
        <dbReference type="Proteomes" id="UP000198757"/>
    </source>
</evidence>
<dbReference type="GO" id="GO:0032259">
    <property type="term" value="P:methylation"/>
    <property type="evidence" value="ECO:0007669"/>
    <property type="project" value="UniProtKB-KW"/>
</dbReference>
<dbReference type="Gene3D" id="1.10.10.10">
    <property type="entry name" value="Winged helix-like DNA-binding domain superfamily/Winged helix DNA-binding domain"/>
    <property type="match status" value="1"/>
</dbReference>
<keyword evidence="2" id="KW-0472">Membrane</keyword>
<evidence type="ECO:0000259" key="3">
    <source>
        <dbReference type="Pfam" id="PF01035"/>
    </source>
</evidence>
<keyword evidence="5" id="KW-1185">Reference proteome</keyword>
<dbReference type="InterPro" id="IPR036388">
    <property type="entry name" value="WH-like_DNA-bd_sf"/>
</dbReference>
<dbReference type="InterPro" id="IPR014048">
    <property type="entry name" value="MethylDNA_cys_MeTrfase_DNA-bd"/>
</dbReference>
<organism evidence="4 5">
    <name type="scientific">Niabella drilacis (strain DSM 25811 / CCM 8410 / CCUG 62505 / LMG 26954 / E90)</name>
    <dbReference type="NCBI Taxonomy" id="1285928"/>
    <lineage>
        <taxon>Bacteria</taxon>
        <taxon>Pseudomonadati</taxon>
        <taxon>Bacteroidota</taxon>
        <taxon>Chitinophagia</taxon>
        <taxon>Chitinophagales</taxon>
        <taxon>Chitinophagaceae</taxon>
        <taxon>Niabella</taxon>
    </lineage>
</organism>
<dbReference type="Proteomes" id="UP000198757">
    <property type="component" value="Unassembled WGS sequence"/>
</dbReference>
<keyword evidence="4" id="KW-0808">Transferase</keyword>
<dbReference type="CDD" id="cd06445">
    <property type="entry name" value="ATase"/>
    <property type="match status" value="1"/>
</dbReference>
<evidence type="ECO:0000256" key="1">
    <source>
        <dbReference type="ARBA" id="ARBA00022763"/>
    </source>
</evidence>
<keyword evidence="2" id="KW-1133">Transmembrane helix</keyword>
<feature type="transmembrane region" description="Helical" evidence="2">
    <location>
        <begin position="12"/>
        <end position="31"/>
    </location>
</feature>
<keyword evidence="2" id="KW-0812">Transmembrane</keyword>
<gene>
    <name evidence="4" type="ORF">SAMN04487894_1047</name>
</gene>
<protein>
    <submittedName>
        <fullName evidence="4">Methylated-DNA-protein-cysteine methyltransferase related protein</fullName>
    </submittedName>
</protein>
<evidence type="ECO:0000313" key="4">
    <source>
        <dbReference type="EMBL" id="SDC78423.1"/>
    </source>
</evidence>
<dbReference type="GO" id="GO:0008168">
    <property type="term" value="F:methyltransferase activity"/>
    <property type="evidence" value="ECO:0007669"/>
    <property type="project" value="UniProtKB-KW"/>
</dbReference>
<dbReference type="SUPFAM" id="SSF46767">
    <property type="entry name" value="Methylated DNA-protein cysteine methyltransferase, C-terminal domain"/>
    <property type="match status" value="1"/>
</dbReference>
<dbReference type="InterPro" id="IPR052520">
    <property type="entry name" value="ATL_DNA_repair"/>
</dbReference>
<dbReference type="Pfam" id="PF01035">
    <property type="entry name" value="DNA_binding_1"/>
    <property type="match status" value="1"/>
</dbReference>
<dbReference type="GO" id="GO:0006281">
    <property type="term" value="P:DNA repair"/>
    <property type="evidence" value="ECO:0007669"/>
    <property type="project" value="InterPro"/>
</dbReference>
<dbReference type="InterPro" id="IPR036217">
    <property type="entry name" value="MethylDNA_cys_MeTrfase_DNAb"/>
</dbReference>
<keyword evidence="1" id="KW-0227">DNA damage</keyword>
<name>A0A1G6PE46_NIADE</name>
<dbReference type="EMBL" id="FMZO01000004">
    <property type="protein sequence ID" value="SDC78423.1"/>
    <property type="molecule type" value="Genomic_DNA"/>
</dbReference>
<dbReference type="PANTHER" id="PTHR42942">
    <property type="entry name" value="6-O-METHYLGUANINE DNA METHYLTRANSFERASE"/>
    <property type="match status" value="1"/>
</dbReference>